<feature type="non-terminal residue" evidence="1">
    <location>
        <position position="325"/>
    </location>
</feature>
<dbReference type="OrthoDB" id="3782625at2759"/>
<sequence length="325" mass="36799">VERQRLIFARDTHWTPPEVLVKRFLKILQQSDHDLKKYSSGARSVRTRARRRAAQIRQTVGPEVLLLVMLHVKTFKRLVELREDGLISSLHDWWDQKPHPLLLSRAASNVFSGNIMDVPQEPLSEPITSGQIAAAAFSNAIYLAAQSIPNLQDRGAWITSAHAHLDLLKRLNRYEADPWSSFEAAAHWASLPLLDSILGGYLSRGMYETCIRKDEEQSGATVITNAVRLWYALEQHGDFGLEIWLGSSWGDEITQQLEEMTSIEGWKNILGDYLYQAMTKSRFRESEVSRSILRTGAARISKGSVIGSDSKLEVLICFQTGIEIW</sequence>
<keyword evidence="2" id="KW-1185">Reference proteome</keyword>
<gene>
    <name evidence="1" type="ORF">CC86DRAFT_240718</name>
</gene>
<dbReference type="EMBL" id="MU006256">
    <property type="protein sequence ID" value="KAF2818211.1"/>
    <property type="molecule type" value="Genomic_DNA"/>
</dbReference>
<evidence type="ECO:0000313" key="2">
    <source>
        <dbReference type="Proteomes" id="UP000799424"/>
    </source>
</evidence>
<organism evidence="1 2">
    <name type="scientific">Ophiobolus disseminans</name>
    <dbReference type="NCBI Taxonomy" id="1469910"/>
    <lineage>
        <taxon>Eukaryota</taxon>
        <taxon>Fungi</taxon>
        <taxon>Dikarya</taxon>
        <taxon>Ascomycota</taxon>
        <taxon>Pezizomycotina</taxon>
        <taxon>Dothideomycetes</taxon>
        <taxon>Pleosporomycetidae</taxon>
        <taxon>Pleosporales</taxon>
        <taxon>Pleosporineae</taxon>
        <taxon>Phaeosphaeriaceae</taxon>
        <taxon>Ophiobolus</taxon>
    </lineage>
</organism>
<dbReference type="AlphaFoldDB" id="A0A6A6ZAS6"/>
<evidence type="ECO:0000313" key="1">
    <source>
        <dbReference type="EMBL" id="KAF2818211.1"/>
    </source>
</evidence>
<accession>A0A6A6ZAS6</accession>
<name>A0A6A6ZAS6_9PLEO</name>
<protein>
    <submittedName>
        <fullName evidence="1">Uncharacterized protein</fullName>
    </submittedName>
</protein>
<dbReference type="Proteomes" id="UP000799424">
    <property type="component" value="Unassembled WGS sequence"/>
</dbReference>
<proteinExistence type="predicted"/>
<feature type="non-terminal residue" evidence="1">
    <location>
        <position position="1"/>
    </location>
</feature>
<reference evidence="1" key="1">
    <citation type="journal article" date="2020" name="Stud. Mycol.">
        <title>101 Dothideomycetes genomes: a test case for predicting lifestyles and emergence of pathogens.</title>
        <authorList>
            <person name="Haridas S."/>
            <person name="Albert R."/>
            <person name="Binder M."/>
            <person name="Bloem J."/>
            <person name="Labutti K."/>
            <person name="Salamov A."/>
            <person name="Andreopoulos B."/>
            <person name="Baker S."/>
            <person name="Barry K."/>
            <person name="Bills G."/>
            <person name="Bluhm B."/>
            <person name="Cannon C."/>
            <person name="Castanera R."/>
            <person name="Culley D."/>
            <person name="Daum C."/>
            <person name="Ezra D."/>
            <person name="Gonzalez J."/>
            <person name="Henrissat B."/>
            <person name="Kuo A."/>
            <person name="Liang C."/>
            <person name="Lipzen A."/>
            <person name="Lutzoni F."/>
            <person name="Magnuson J."/>
            <person name="Mondo S."/>
            <person name="Nolan M."/>
            <person name="Ohm R."/>
            <person name="Pangilinan J."/>
            <person name="Park H.-J."/>
            <person name="Ramirez L."/>
            <person name="Alfaro M."/>
            <person name="Sun H."/>
            <person name="Tritt A."/>
            <person name="Yoshinaga Y."/>
            <person name="Zwiers L.-H."/>
            <person name="Turgeon B."/>
            <person name="Goodwin S."/>
            <person name="Spatafora J."/>
            <person name="Crous P."/>
            <person name="Grigoriev I."/>
        </authorList>
    </citation>
    <scope>NUCLEOTIDE SEQUENCE</scope>
    <source>
        <strain evidence="1">CBS 113818</strain>
    </source>
</reference>